<feature type="domain" description="Bromo" evidence="6">
    <location>
        <begin position="22"/>
        <end position="94"/>
    </location>
</feature>
<evidence type="ECO:0000256" key="5">
    <source>
        <dbReference type="SAM" id="MobiDB-lite"/>
    </source>
</evidence>
<dbReference type="Gene3D" id="1.20.1270.220">
    <property type="match status" value="1"/>
</dbReference>
<dbReference type="EMBL" id="CAMPGE010022067">
    <property type="protein sequence ID" value="CAI2380146.1"/>
    <property type="molecule type" value="Genomic_DNA"/>
</dbReference>
<protein>
    <recommendedName>
        <fullName evidence="6">Bromo domain-containing protein</fullName>
    </recommendedName>
</protein>
<organism evidence="7 8">
    <name type="scientific">Euplotes crassus</name>
    <dbReference type="NCBI Taxonomy" id="5936"/>
    <lineage>
        <taxon>Eukaryota</taxon>
        <taxon>Sar</taxon>
        <taxon>Alveolata</taxon>
        <taxon>Ciliophora</taxon>
        <taxon>Intramacronucleata</taxon>
        <taxon>Spirotrichea</taxon>
        <taxon>Hypotrichia</taxon>
        <taxon>Euplotida</taxon>
        <taxon>Euplotidae</taxon>
        <taxon>Moneuplotes</taxon>
    </lineage>
</organism>
<dbReference type="PANTHER" id="PTHR45926">
    <property type="entry name" value="OSJNBA0053K19.4 PROTEIN"/>
    <property type="match status" value="1"/>
</dbReference>
<dbReference type="PROSITE" id="PS50014">
    <property type="entry name" value="BROMODOMAIN_2"/>
    <property type="match status" value="1"/>
</dbReference>
<sequence>MEEIKITEEVAKKLLSLVEELDDNPKSVEFRQPVDWKSYGLTDYPVIIQNPMDIGTVREKLKKEEYKTMKEWDEDISLIWNNCKVYNRSGSDIYKQAEFMERLYKKKVGQLKNELVSGDEAMADKSDEETDGDDDSDGISFEEKINLTENVRKLTNKGLTVFVKYVKEHCPAAVSDVDSEKIQVKICDIDKETFEGAKKLVDDHIAKQQEEAT</sequence>
<proteinExistence type="predicted"/>
<name>A0AAD1XX40_EUPCR</name>
<dbReference type="AlphaFoldDB" id="A0AAD1XX40"/>
<dbReference type="Pfam" id="PF00439">
    <property type="entry name" value="Bromodomain"/>
    <property type="match status" value="1"/>
</dbReference>
<dbReference type="InterPro" id="IPR036427">
    <property type="entry name" value="Bromodomain-like_sf"/>
</dbReference>
<evidence type="ECO:0000256" key="2">
    <source>
        <dbReference type="ARBA" id="ARBA00023117"/>
    </source>
</evidence>
<reference evidence="7" key="1">
    <citation type="submission" date="2023-07" db="EMBL/GenBank/DDBJ databases">
        <authorList>
            <consortium name="AG Swart"/>
            <person name="Singh M."/>
            <person name="Singh A."/>
            <person name="Seah K."/>
            <person name="Emmerich C."/>
        </authorList>
    </citation>
    <scope>NUCLEOTIDE SEQUENCE</scope>
    <source>
        <strain evidence="7">DP1</strain>
    </source>
</reference>
<dbReference type="InterPro" id="IPR001487">
    <property type="entry name" value="Bromodomain"/>
</dbReference>
<dbReference type="Pfam" id="PF17035">
    <property type="entry name" value="BET"/>
    <property type="match status" value="1"/>
</dbReference>
<dbReference type="InterPro" id="IPR027353">
    <property type="entry name" value="NET_dom"/>
</dbReference>
<dbReference type="CDD" id="cd04369">
    <property type="entry name" value="Bromodomain"/>
    <property type="match status" value="1"/>
</dbReference>
<dbReference type="SUPFAM" id="SSF47370">
    <property type="entry name" value="Bromodomain"/>
    <property type="match status" value="1"/>
</dbReference>
<keyword evidence="1" id="KW-0805">Transcription regulation</keyword>
<dbReference type="PRINTS" id="PR00503">
    <property type="entry name" value="BROMODOMAIN"/>
</dbReference>
<dbReference type="Gene3D" id="1.20.920.10">
    <property type="entry name" value="Bromodomain-like"/>
    <property type="match status" value="1"/>
</dbReference>
<evidence type="ECO:0000256" key="1">
    <source>
        <dbReference type="ARBA" id="ARBA00023015"/>
    </source>
</evidence>
<feature type="region of interest" description="Disordered" evidence="5">
    <location>
        <begin position="119"/>
        <end position="139"/>
    </location>
</feature>
<gene>
    <name evidence="7" type="ORF">ECRASSUSDP1_LOCUS21574</name>
</gene>
<dbReference type="InterPro" id="IPR038336">
    <property type="entry name" value="NET_sf"/>
</dbReference>
<comment type="caution">
    <text evidence="7">The sequence shown here is derived from an EMBL/GenBank/DDBJ whole genome shotgun (WGS) entry which is preliminary data.</text>
</comment>
<keyword evidence="3" id="KW-0804">Transcription</keyword>
<evidence type="ECO:0000256" key="3">
    <source>
        <dbReference type="ARBA" id="ARBA00023163"/>
    </source>
</evidence>
<accession>A0AAD1XX40</accession>
<evidence type="ECO:0000259" key="6">
    <source>
        <dbReference type="PROSITE" id="PS50014"/>
    </source>
</evidence>
<feature type="compositionally biased region" description="Acidic residues" evidence="5">
    <location>
        <begin position="126"/>
        <end position="137"/>
    </location>
</feature>
<evidence type="ECO:0000256" key="4">
    <source>
        <dbReference type="PROSITE-ProRule" id="PRU00035"/>
    </source>
</evidence>
<keyword evidence="2 4" id="KW-0103">Bromodomain</keyword>
<dbReference type="Proteomes" id="UP001295684">
    <property type="component" value="Unassembled WGS sequence"/>
</dbReference>
<evidence type="ECO:0000313" key="7">
    <source>
        <dbReference type="EMBL" id="CAI2380146.1"/>
    </source>
</evidence>
<evidence type="ECO:0000313" key="8">
    <source>
        <dbReference type="Proteomes" id="UP001295684"/>
    </source>
</evidence>
<dbReference type="SMART" id="SM00297">
    <property type="entry name" value="BROMO"/>
    <property type="match status" value="1"/>
</dbReference>
<keyword evidence="8" id="KW-1185">Reference proteome</keyword>